<dbReference type="PANTHER" id="PTHR47406:SF2">
    <property type="entry name" value="ALPHA GLUCURONIDASE N-TERMINAL DOMAIN-CONTAINING PROTEIN"/>
    <property type="match status" value="1"/>
</dbReference>
<evidence type="ECO:0008006" key="3">
    <source>
        <dbReference type="Google" id="ProtNLM"/>
    </source>
</evidence>
<evidence type="ECO:0000313" key="1">
    <source>
        <dbReference type="EMBL" id="SDZ37051.1"/>
    </source>
</evidence>
<proteinExistence type="predicted"/>
<dbReference type="InterPro" id="IPR032287">
    <property type="entry name" value="DUF4838"/>
</dbReference>
<dbReference type="Proteomes" id="UP000199663">
    <property type="component" value="Unassembled WGS sequence"/>
</dbReference>
<dbReference type="Pfam" id="PF16126">
    <property type="entry name" value="DUF4838"/>
    <property type="match status" value="1"/>
</dbReference>
<protein>
    <recommendedName>
        <fullName evidence="3">DUF4838 domain-containing protein</fullName>
    </recommendedName>
</protein>
<organism evidence="1 2">
    <name type="scientific">Rhodonellum ikkaensis</name>
    <dbReference type="NCBI Taxonomy" id="336829"/>
    <lineage>
        <taxon>Bacteria</taxon>
        <taxon>Pseudomonadati</taxon>
        <taxon>Bacteroidota</taxon>
        <taxon>Cytophagia</taxon>
        <taxon>Cytophagales</taxon>
        <taxon>Cytophagaceae</taxon>
        <taxon>Rhodonellum</taxon>
    </lineage>
</organism>
<name>A0A1H3SHN0_9BACT</name>
<reference evidence="1 2" key="1">
    <citation type="submission" date="2016-10" db="EMBL/GenBank/DDBJ databases">
        <authorList>
            <person name="Varghese N."/>
            <person name="Submissions S."/>
        </authorList>
    </citation>
    <scope>NUCLEOTIDE SEQUENCE [LARGE SCALE GENOMIC DNA]</scope>
    <source>
        <strain evidence="1 2">DSM 17997</strain>
    </source>
</reference>
<dbReference type="EMBL" id="FNQC01000011">
    <property type="protein sequence ID" value="SDZ37051.1"/>
    <property type="molecule type" value="Genomic_DNA"/>
</dbReference>
<keyword evidence="2" id="KW-1185">Reference proteome</keyword>
<dbReference type="PANTHER" id="PTHR47406">
    <property type="entry name" value="COAGULATION FACTOR 5/8 TYPE, C-TERMINAL"/>
    <property type="match status" value="1"/>
</dbReference>
<comment type="caution">
    <text evidence="1">The sequence shown here is derived from an EMBL/GenBank/DDBJ whole genome shotgun (WGS) entry which is preliminary data.</text>
</comment>
<gene>
    <name evidence="1" type="ORF">SAMN05444412_111154</name>
</gene>
<evidence type="ECO:0000313" key="2">
    <source>
        <dbReference type="Proteomes" id="UP000199663"/>
    </source>
</evidence>
<accession>A0A1H3SHN0</accession>
<dbReference type="RefSeq" id="WP_019598869.1">
    <property type="nucleotide sequence ID" value="NZ_FNQC01000011.1"/>
</dbReference>
<sequence>MPLKPLFGCWLLLLFAGGHVFARQEQFQFSQKHGLPLIWASSEIEREQAEFLQSELLNWLDASLPIYIGPSAPKSFFLKLEINPSGFENTYFKIQSLDSGISLVAKDQLALSFSVSTFLEILGIRKYTADFTYYPEDKTIVFPKNFDKSYQPDFDYRALFYPEAYDQSFRGWHKLDWHIDDFGLWGHSFSKLISTKEHFDLHPEYFALYEGKRRSESICMTNDGVFALAKKNLETLILENPGARYFSISQNDGVIHCVCGQCKSINDANGGPTGALVHFVNRLASEFPDQEFATLAYQHTVLPPSEIKPLTNVTTIYCPIEINRGQAIPEDSRSEFVGNILEDWQSVNSKTFVWDYTVQFSHYLSPFPNLHVLQKNFQFYKSKGVKGLFVQGYGDIPGDFYELRQYLLAKLLWDVHLDFEKEMEEFLLRFYGNASEYISAYLSLLQAGQQAQDKILDIYSGPIAQSKTFLAPSYMDQYDQLIKKAEEATESDPLFASRVAKVRKSLEYVYLEQAKYYGKNDFGMFQKENGDWVVPSHLPLRVKSFAKDANQRGIYEIRENGPSPDLYVHEWEHIIENALLENKVENFYVTYLTFPSPEYQGNGPLDLVNGIRGFLDFKIQWVGWYETDPELVIKTGGIDFKTVQIGFLEDQRQWIFPPENVRVFGWRKNKWKLLSVKHLASLREHPEVDRKTIDLKIKKAHRFEEFKILIKNQARLPHWTYRKDKMPMVMLDEILLK</sequence>